<name>A0A850HAU8_9SPHN</name>
<organism evidence="2 3">
    <name type="scientific">Altererythrobacter lutimaris</name>
    <dbReference type="NCBI Taxonomy" id="2743979"/>
    <lineage>
        <taxon>Bacteria</taxon>
        <taxon>Pseudomonadati</taxon>
        <taxon>Pseudomonadota</taxon>
        <taxon>Alphaproteobacteria</taxon>
        <taxon>Sphingomonadales</taxon>
        <taxon>Erythrobacteraceae</taxon>
        <taxon>Altererythrobacter</taxon>
    </lineage>
</organism>
<evidence type="ECO:0000313" key="2">
    <source>
        <dbReference type="EMBL" id="NVE93618.1"/>
    </source>
</evidence>
<comment type="caution">
    <text evidence="2">The sequence shown here is derived from an EMBL/GenBank/DDBJ whole genome shotgun (WGS) entry which is preliminary data.</text>
</comment>
<feature type="chain" id="PRO_5032378397" evidence="1">
    <location>
        <begin position="25"/>
        <end position="90"/>
    </location>
</feature>
<dbReference type="Proteomes" id="UP000546031">
    <property type="component" value="Unassembled WGS sequence"/>
</dbReference>
<evidence type="ECO:0000313" key="3">
    <source>
        <dbReference type="Proteomes" id="UP000546031"/>
    </source>
</evidence>
<keyword evidence="1" id="KW-0732">Signal</keyword>
<reference evidence="2 3" key="1">
    <citation type="submission" date="2020-06" db="EMBL/GenBank/DDBJ databases">
        <title>Altererythrobacter lutimaris sp. nov., a marine bacterium isolated from a tidal flat.</title>
        <authorList>
            <person name="Kim D."/>
            <person name="Yoo Y."/>
            <person name="Kim J.-J."/>
        </authorList>
    </citation>
    <scope>NUCLEOTIDE SEQUENCE [LARGE SCALE GENOMIC DNA]</scope>
    <source>
        <strain evidence="2 3">JGD-16</strain>
    </source>
</reference>
<gene>
    <name evidence="2" type="ORF">HUO12_01755</name>
</gene>
<keyword evidence="3" id="KW-1185">Reference proteome</keyword>
<feature type="signal peptide" evidence="1">
    <location>
        <begin position="1"/>
        <end position="24"/>
    </location>
</feature>
<dbReference type="AlphaFoldDB" id="A0A850HAU8"/>
<protein>
    <submittedName>
        <fullName evidence="2">Uncharacterized protein</fullName>
    </submittedName>
</protein>
<dbReference type="RefSeq" id="WP_176271974.1">
    <property type="nucleotide sequence ID" value="NZ_JABWTA010000001.1"/>
</dbReference>
<accession>A0A850HAU8</accession>
<proteinExistence type="predicted"/>
<evidence type="ECO:0000256" key="1">
    <source>
        <dbReference type="SAM" id="SignalP"/>
    </source>
</evidence>
<sequence length="90" mass="9555">MRRQLLAFLALLTGLAALGAPAHASVVEALSCEIGASAHDHDGTSQERAVCEDDKVHAPTKGPGEAQKPVKKTVRVIRPPVLFGIDRAYE</sequence>
<dbReference type="EMBL" id="JABWTA010000001">
    <property type="protein sequence ID" value="NVE93618.1"/>
    <property type="molecule type" value="Genomic_DNA"/>
</dbReference>